<proteinExistence type="predicted"/>
<evidence type="ECO:0000313" key="3">
    <source>
        <dbReference type="Proteomes" id="UP000242715"/>
    </source>
</evidence>
<name>A0A2Z6NL47_TRISU</name>
<feature type="region of interest" description="Disordered" evidence="1">
    <location>
        <begin position="1"/>
        <end position="21"/>
    </location>
</feature>
<sequence>MEIHGVDVVREMEEEEMEREADEDKTILLEYGSMPHIARSVYDYKDREMIMTVSNGGK</sequence>
<evidence type="ECO:0000313" key="2">
    <source>
        <dbReference type="EMBL" id="GAU44671.1"/>
    </source>
</evidence>
<gene>
    <name evidence="2" type="ORF">TSUD_243680</name>
</gene>
<dbReference type="Proteomes" id="UP000242715">
    <property type="component" value="Unassembled WGS sequence"/>
</dbReference>
<organism evidence="2 3">
    <name type="scientific">Trifolium subterraneum</name>
    <name type="common">Subterranean clover</name>
    <dbReference type="NCBI Taxonomy" id="3900"/>
    <lineage>
        <taxon>Eukaryota</taxon>
        <taxon>Viridiplantae</taxon>
        <taxon>Streptophyta</taxon>
        <taxon>Embryophyta</taxon>
        <taxon>Tracheophyta</taxon>
        <taxon>Spermatophyta</taxon>
        <taxon>Magnoliopsida</taxon>
        <taxon>eudicotyledons</taxon>
        <taxon>Gunneridae</taxon>
        <taxon>Pentapetalae</taxon>
        <taxon>rosids</taxon>
        <taxon>fabids</taxon>
        <taxon>Fabales</taxon>
        <taxon>Fabaceae</taxon>
        <taxon>Papilionoideae</taxon>
        <taxon>50 kb inversion clade</taxon>
        <taxon>NPAAA clade</taxon>
        <taxon>Hologalegina</taxon>
        <taxon>IRL clade</taxon>
        <taxon>Trifolieae</taxon>
        <taxon>Trifolium</taxon>
    </lineage>
</organism>
<protein>
    <submittedName>
        <fullName evidence="2">Uncharacterized protein</fullName>
    </submittedName>
</protein>
<accession>A0A2Z6NL47</accession>
<dbReference type="EMBL" id="DF974062">
    <property type="protein sequence ID" value="GAU44671.1"/>
    <property type="molecule type" value="Genomic_DNA"/>
</dbReference>
<reference evidence="3" key="1">
    <citation type="journal article" date="2017" name="Front. Plant Sci.">
        <title>Climate Clever Clovers: New Paradigm to Reduce the Environmental Footprint of Ruminants by Breeding Low Methanogenic Forages Utilizing Haplotype Variation.</title>
        <authorList>
            <person name="Kaur P."/>
            <person name="Appels R."/>
            <person name="Bayer P.E."/>
            <person name="Keeble-Gagnere G."/>
            <person name="Wang J."/>
            <person name="Hirakawa H."/>
            <person name="Shirasawa K."/>
            <person name="Vercoe P."/>
            <person name="Stefanova K."/>
            <person name="Durmic Z."/>
            <person name="Nichols P."/>
            <person name="Revell C."/>
            <person name="Isobe S.N."/>
            <person name="Edwards D."/>
            <person name="Erskine W."/>
        </authorList>
    </citation>
    <scope>NUCLEOTIDE SEQUENCE [LARGE SCALE GENOMIC DNA]</scope>
    <source>
        <strain evidence="3">cv. Daliak</strain>
    </source>
</reference>
<evidence type="ECO:0000256" key="1">
    <source>
        <dbReference type="SAM" id="MobiDB-lite"/>
    </source>
</evidence>
<dbReference type="AlphaFoldDB" id="A0A2Z6NL47"/>
<keyword evidence="3" id="KW-1185">Reference proteome</keyword>
<feature type="compositionally biased region" description="Basic and acidic residues" evidence="1">
    <location>
        <begin position="1"/>
        <end position="11"/>
    </location>
</feature>
<feature type="compositionally biased region" description="Acidic residues" evidence="1">
    <location>
        <begin position="12"/>
        <end position="21"/>
    </location>
</feature>